<evidence type="ECO:0000256" key="4">
    <source>
        <dbReference type="ARBA" id="ARBA00022833"/>
    </source>
</evidence>
<keyword evidence="8" id="KW-1185">Reference proteome</keyword>
<feature type="compositionally biased region" description="Acidic residues" evidence="6">
    <location>
        <begin position="444"/>
        <end position="455"/>
    </location>
</feature>
<evidence type="ECO:0000256" key="5">
    <source>
        <dbReference type="ARBA" id="ARBA00023242"/>
    </source>
</evidence>
<name>A0A9K3D717_9EUKA</name>
<evidence type="ECO:0000313" key="7">
    <source>
        <dbReference type="EMBL" id="GIQ90136.1"/>
    </source>
</evidence>
<dbReference type="InterPro" id="IPR052035">
    <property type="entry name" value="ZnF_BED_domain_contain"/>
</dbReference>
<organism evidence="7 8">
    <name type="scientific">Kipferlia bialata</name>
    <dbReference type="NCBI Taxonomy" id="797122"/>
    <lineage>
        <taxon>Eukaryota</taxon>
        <taxon>Metamonada</taxon>
        <taxon>Carpediemonas-like organisms</taxon>
        <taxon>Kipferlia</taxon>
    </lineage>
</organism>
<dbReference type="PANTHER" id="PTHR46481">
    <property type="entry name" value="ZINC FINGER BED DOMAIN-CONTAINING PROTEIN 4"/>
    <property type="match status" value="1"/>
</dbReference>
<dbReference type="SUPFAM" id="SSF53098">
    <property type="entry name" value="Ribonuclease H-like"/>
    <property type="match status" value="1"/>
</dbReference>
<dbReference type="InterPro" id="IPR012337">
    <property type="entry name" value="RNaseH-like_sf"/>
</dbReference>
<evidence type="ECO:0008006" key="9">
    <source>
        <dbReference type="Google" id="ProtNLM"/>
    </source>
</evidence>
<protein>
    <recommendedName>
        <fullName evidence="9">DUF659 domain-containing protein</fullName>
    </recommendedName>
</protein>
<feature type="compositionally biased region" description="Acidic residues" evidence="6">
    <location>
        <begin position="402"/>
        <end position="429"/>
    </location>
</feature>
<keyword evidence="3" id="KW-0863">Zinc-finger</keyword>
<dbReference type="GO" id="GO:0005634">
    <property type="term" value="C:nucleus"/>
    <property type="evidence" value="ECO:0007669"/>
    <property type="project" value="UniProtKB-SubCell"/>
</dbReference>
<dbReference type="AlphaFoldDB" id="A0A9K3D717"/>
<keyword evidence="4" id="KW-0862">Zinc</keyword>
<keyword evidence="2" id="KW-0479">Metal-binding</keyword>
<dbReference type="EMBL" id="BDIP01005806">
    <property type="protein sequence ID" value="GIQ90136.1"/>
    <property type="molecule type" value="Genomic_DNA"/>
</dbReference>
<feature type="non-terminal residue" evidence="7">
    <location>
        <position position="1"/>
    </location>
</feature>
<evidence type="ECO:0000256" key="6">
    <source>
        <dbReference type="SAM" id="MobiDB-lite"/>
    </source>
</evidence>
<feature type="region of interest" description="Disordered" evidence="6">
    <location>
        <begin position="402"/>
        <end position="455"/>
    </location>
</feature>
<evidence type="ECO:0000256" key="1">
    <source>
        <dbReference type="ARBA" id="ARBA00004123"/>
    </source>
</evidence>
<evidence type="ECO:0000313" key="8">
    <source>
        <dbReference type="Proteomes" id="UP000265618"/>
    </source>
</evidence>
<reference evidence="7 8" key="1">
    <citation type="journal article" date="2018" name="PLoS ONE">
        <title>The draft genome of Kipferlia bialata reveals reductive genome evolution in fornicate parasites.</title>
        <authorList>
            <person name="Tanifuji G."/>
            <person name="Takabayashi S."/>
            <person name="Kume K."/>
            <person name="Takagi M."/>
            <person name="Nakayama T."/>
            <person name="Kamikawa R."/>
            <person name="Inagaki Y."/>
            <person name="Hashimoto T."/>
        </authorList>
    </citation>
    <scope>NUCLEOTIDE SEQUENCE [LARGE SCALE GENOMIC DNA]</scope>
    <source>
        <strain evidence="7">NY0173</strain>
    </source>
</reference>
<comment type="subcellular location">
    <subcellularLocation>
        <location evidence="1">Nucleus</location>
    </subcellularLocation>
</comment>
<dbReference type="GO" id="GO:0008270">
    <property type="term" value="F:zinc ion binding"/>
    <property type="evidence" value="ECO:0007669"/>
    <property type="project" value="UniProtKB-KW"/>
</dbReference>
<proteinExistence type="predicted"/>
<gene>
    <name evidence="7" type="ORF">KIPB_012810</name>
</gene>
<evidence type="ECO:0000256" key="2">
    <source>
        <dbReference type="ARBA" id="ARBA00022723"/>
    </source>
</evidence>
<dbReference type="PANTHER" id="PTHR46481:SF10">
    <property type="entry name" value="ZINC FINGER BED DOMAIN-CONTAINING PROTEIN 39"/>
    <property type="match status" value="1"/>
</dbReference>
<sequence length="455" mass="50622">MPPVSAPSTVRQRHAPSYAPKRKFIPLTDWTKPKGDKTVTEMDKAIAYFCAKTGVSFTIFDSEAWLDLCNYIRQLPHSYKFPLRDAVRKKCIAVAKHEEERLLQDMADSGDIVHGATDGWTDNQGEKSVKKNTTCLIYKSTSLFYTTEAVPEKTKCDGDYLCKYMKKTVDRLREHGVVIGSFATDNAGDIRRGCRLLQNESGCGHIGRAPCGPHTIQLSVTDLFDDGQYVLKAAKEGVDALGPWCKENKAEILRLQRVDSARRKAEFERQKPWQRSGKKGGKGASQWVGQRAVGFRSYSRSRWGSCNDSMKRVIRIAPFFPAGAPAFNLSAIAAASKVLSVMTKATKAVEGDGDTICDMFKVVMNMRDELLALAGNHYTWRVAPETAVMRDGKMCVLHVEEVEESDESEPTDLFEEEEFTDGVDDEDEIGGIVVRGGNPHVEETTTEDESKDPLA</sequence>
<evidence type="ECO:0000256" key="3">
    <source>
        <dbReference type="ARBA" id="ARBA00022771"/>
    </source>
</evidence>
<keyword evidence="5" id="KW-0539">Nucleus</keyword>
<comment type="caution">
    <text evidence="7">The sequence shown here is derived from an EMBL/GenBank/DDBJ whole genome shotgun (WGS) entry which is preliminary data.</text>
</comment>
<feature type="region of interest" description="Disordered" evidence="6">
    <location>
        <begin position="266"/>
        <end position="287"/>
    </location>
</feature>
<dbReference type="Proteomes" id="UP000265618">
    <property type="component" value="Unassembled WGS sequence"/>
</dbReference>
<accession>A0A9K3D717</accession>